<feature type="region of interest" description="Disordered" evidence="1">
    <location>
        <begin position="55"/>
        <end position="86"/>
    </location>
</feature>
<protein>
    <submittedName>
        <fullName evidence="2">Uncharacterized protein</fullName>
    </submittedName>
</protein>
<evidence type="ECO:0000313" key="3">
    <source>
        <dbReference type="Proteomes" id="UP001209878"/>
    </source>
</evidence>
<comment type="caution">
    <text evidence="2">The sequence shown here is derived from an EMBL/GenBank/DDBJ whole genome shotgun (WGS) entry which is preliminary data.</text>
</comment>
<sequence length="98" mass="10297">MGYMDNQQMHMGRGPGLQGMPGADMYCASPGGSYSQMSQLRAPVHSQAMLIPGHPHHMMMAHGGPLGHPGMAGLPTTQSPPLHSSMDAMGHIQDIHAG</sequence>
<evidence type="ECO:0000313" key="2">
    <source>
        <dbReference type="EMBL" id="KAK2182560.1"/>
    </source>
</evidence>
<proteinExistence type="predicted"/>
<keyword evidence="3" id="KW-1185">Reference proteome</keyword>
<reference evidence="2" key="1">
    <citation type="journal article" date="2023" name="Mol. Biol. Evol.">
        <title>Third-Generation Sequencing Reveals the Adaptive Role of the Epigenome in Three Deep-Sea Polychaetes.</title>
        <authorList>
            <person name="Perez M."/>
            <person name="Aroh O."/>
            <person name="Sun Y."/>
            <person name="Lan Y."/>
            <person name="Juniper S.K."/>
            <person name="Young C.R."/>
            <person name="Angers B."/>
            <person name="Qian P.Y."/>
        </authorList>
    </citation>
    <scope>NUCLEOTIDE SEQUENCE</scope>
    <source>
        <strain evidence="2">R07B-5</strain>
    </source>
</reference>
<organism evidence="2 3">
    <name type="scientific">Ridgeia piscesae</name>
    <name type="common">Tubeworm</name>
    <dbReference type="NCBI Taxonomy" id="27915"/>
    <lineage>
        <taxon>Eukaryota</taxon>
        <taxon>Metazoa</taxon>
        <taxon>Spiralia</taxon>
        <taxon>Lophotrochozoa</taxon>
        <taxon>Annelida</taxon>
        <taxon>Polychaeta</taxon>
        <taxon>Sedentaria</taxon>
        <taxon>Canalipalpata</taxon>
        <taxon>Sabellida</taxon>
        <taxon>Siboglinidae</taxon>
        <taxon>Ridgeia</taxon>
    </lineage>
</organism>
<dbReference type="AlphaFoldDB" id="A0AAD9NU77"/>
<evidence type="ECO:0000256" key="1">
    <source>
        <dbReference type="SAM" id="MobiDB-lite"/>
    </source>
</evidence>
<name>A0AAD9NU77_RIDPI</name>
<dbReference type="EMBL" id="JAODUO010000348">
    <property type="protein sequence ID" value="KAK2182560.1"/>
    <property type="molecule type" value="Genomic_DNA"/>
</dbReference>
<accession>A0AAD9NU77</accession>
<gene>
    <name evidence="2" type="ORF">NP493_348g01029</name>
</gene>
<dbReference type="Proteomes" id="UP001209878">
    <property type="component" value="Unassembled WGS sequence"/>
</dbReference>
<feature type="compositionally biased region" description="Low complexity" evidence="1">
    <location>
        <begin position="60"/>
        <end position="75"/>
    </location>
</feature>